<organism evidence="5 6">
    <name type="scientific">Phaeodactylibacter xiamenensis</name>
    <dbReference type="NCBI Taxonomy" id="1524460"/>
    <lineage>
        <taxon>Bacteria</taxon>
        <taxon>Pseudomonadati</taxon>
        <taxon>Bacteroidota</taxon>
        <taxon>Saprospiria</taxon>
        <taxon>Saprospirales</taxon>
        <taxon>Haliscomenobacteraceae</taxon>
        <taxon>Phaeodactylibacter</taxon>
    </lineage>
</organism>
<dbReference type="InterPro" id="IPR049468">
    <property type="entry name" value="Restrct_endonuc-II-like_dom"/>
</dbReference>
<dbReference type="OrthoDB" id="9757917at2"/>
<sequence length="1666" mass="190962">MTAANKYSQLFQFLKAFYQLRETTVTNFKESQKYEALSLDQAMALPGLKSMLYEKNKSAEEPVVLKVPRPVPPKPVARPEIPDEARIWFEGDLFGIEDAPAIKAAIQLDETEKRFGDLTEEEEDLILEVEKQLSVWRLEEQEYQRQYEVFKKHKKVYDKLFSINNRIDSFSERFEFILGLGQFTWRRGSTIYNRSLLTLPLELEMTDNGMIEVRAKAEKNLLGLETDFIAGLGGLEIHSGSQAIMPFIEREDFSLMDKITSLRGEGLQSFVHAISTDAQYQDTMAPIDKAPTYPQVHFAPLLFFRERSLRNFTAIFETILEQLQDANEVSSFAESQLLNLAVFENRSFNSEGAGHAIPEEVILPKPSNEEQITIAEKIQKKPIVVVQGPPGTGKSYTIANIIPFLLSQGKRVLVTAQTDQALRALRQHLPEEFWDLVIYFIQESSSRANDLKKSVKQLQETINDFDLEAAEAQLNEQESELDQLRRRQSRLMDEIKASINADQREAHLNSHYTNDTLNNLLEQYQRDSENYGWLRDEVKAPAPESAEKTAVQLSEWLSSMNQLQQLTAPPTGFPEVDLSRLLLPDAFKSYVKTLQNYNNEIRRYPFIEELAVSAEALAPIVHSYRSLDTAISKPAPWLEKVRNECERGQTEHWRKVSQEINNLLSEVRTEKIEEIARNKQIALPNGVPFAQLRSDAKVVLEYVQGGGKLKGFLKALTLPKEIKQRQYIFEECRINGHPCLEADQLETLYHFAVAEHILETLDNIWGQQISNSDYLSFRLNEHTEAGRRLSEFLKLFPDFQQKEKQLKEIFSGTGIQFGLESTGMELEIVLRLLELKKQFKQQEVKVTDMAVYLDSLGAFDLIQGLSNSIAQLNWAVYESQYQALETIISYQELASNCRLREEALCIHFPETINRFKQEARFPELSEPDIIRAIYWSHAGYKLAQAFGDSVNDRLKTLGRLVEDIQDCTLRLLKTRASIAFVKRTGNVDALNSNLIRWMQAVEKSRGMGKMVFQYKREAQAKLQTISEYIPCWILPMYRLAATLTPSPDSFDVVIIDEASQLGPEALFLMYIGKKVIVVGDDQQIAPEGAGISIDKQNDLIRQFLTGIPNNQFFSTKFSFFDHAYAMSGSKDGLKEHFRCMPEIIEFSNQLCYRDQGTELIPLKQFGGDRLEPLVARFVPGGYRKGKVNRPEAEAIVREISRLIEDPRYKGKTIGVISLLGTHQHVLIDDLLRQSIPTEEIIARRIISGRPADFQGDERDVIFLSLVTANNKIGNAQTRDTDKRRFNVAMSRAREQVFLFHSVRLDDLKNPNDLRAKLLHYFKHFRIEPLEEASLIEIDKKQDPPKPFDSWFEVEVHNEIVQRGYFVKPQYRVGPYSIDLVVELPNGVKVAVECDGDRFHGNDVLEADMKRELLLRRVTQFEFFRVRYSYYRFDPEDALRGLWEILEKRSQLRAATAPVPAQESQPVNGVPQYETSPQIETIPEPVATAYSDASSTSTQQVLVFTNQAQVYLQEVPGGVDIDTVSIEELLNGTEEEIYRLSTLDFRGFLIFGYRNGKVDKVSLSAYQKRRRVLKNAYHTEQQLLFIRHFIQTTDLAGITQEAKVVVFSTDIVSEHSSRGNQGNQVFVKGSIVREYKVLEDTGLNNPEYYRRNTTNSRGYYLKSEEVF</sequence>
<feature type="coiled-coil region" evidence="1">
    <location>
        <begin position="441"/>
        <end position="501"/>
    </location>
</feature>
<comment type="caution">
    <text evidence="5">The sequence shown here is derived from an EMBL/GenBank/DDBJ whole genome shotgun (WGS) entry which is preliminary data.</text>
</comment>
<dbReference type="InterPro" id="IPR045055">
    <property type="entry name" value="DNA2/NAM7-like"/>
</dbReference>
<evidence type="ECO:0008006" key="7">
    <source>
        <dbReference type="Google" id="ProtNLM"/>
    </source>
</evidence>
<dbReference type="Pfam" id="PF18741">
    <property type="entry name" value="MTES_1575"/>
    <property type="match status" value="1"/>
</dbReference>
<dbReference type="Gene3D" id="3.40.960.10">
    <property type="entry name" value="VSR Endonuclease"/>
    <property type="match status" value="1"/>
</dbReference>
<feature type="domain" description="DNA2/NAM7 helicase helicase" evidence="2">
    <location>
        <begin position="368"/>
        <end position="526"/>
    </location>
</feature>
<dbReference type="Gene3D" id="3.40.50.300">
    <property type="entry name" value="P-loop containing nucleotide triphosphate hydrolases"/>
    <property type="match status" value="3"/>
</dbReference>
<name>A0A098S0M9_9BACT</name>
<protein>
    <recommendedName>
        <fullName evidence="7">DNA helicase</fullName>
    </recommendedName>
</protein>
<dbReference type="RefSeq" id="WP_044227795.1">
    <property type="nucleotide sequence ID" value="NZ_JBKAGJ010000003.1"/>
</dbReference>
<evidence type="ECO:0000313" key="6">
    <source>
        <dbReference type="Proteomes" id="UP000029736"/>
    </source>
</evidence>
<dbReference type="InterPro" id="IPR035516">
    <property type="entry name" value="Gyrase/topoIV_suA_C"/>
</dbReference>
<feature type="coiled-coil region" evidence="1">
    <location>
        <begin position="108"/>
        <end position="146"/>
    </location>
</feature>
<feature type="domain" description="Restriction endonuclease type II-like" evidence="4">
    <location>
        <begin position="1351"/>
        <end position="1445"/>
    </location>
</feature>
<feature type="domain" description="DNA2/NAM7 helicase-like C-terminal" evidence="3">
    <location>
        <begin position="1118"/>
        <end position="1298"/>
    </location>
</feature>
<dbReference type="InterPro" id="IPR041679">
    <property type="entry name" value="DNA2/NAM7-like_C"/>
</dbReference>
<dbReference type="EMBL" id="JPOS01000084">
    <property type="protein sequence ID" value="KGE85700.1"/>
    <property type="molecule type" value="Genomic_DNA"/>
</dbReference>
<dbReference type="STRING" id="1524460.IX84_26875"/>
<dbReference type="SUPFAM" id="SSF52540">
    <property type="entry name" value="P-loop containing nucleoside triphosphate hydrolases"/>
    <property type="match status" value="1"/>
</dbReference>
<evidence type="ECO:0000259" key="3">
    <source>
        <dbReference type="Pfam" id="PF13087"/>
    </source>
</evidence>
<evidence type="ECO:0000313" key="5">
    <source>
        <dbReference type="EMBL" id="KGE85700.1"/>
    </source>
</evidence>
<dbReference type="GO" id="GO:0004386">
    <property type="term" value="F:helicase activity"/>
    <property type="evidence" value="ECO:0007669"/>
    <property type="project" value="InterPro"/>
</dbReference>
<keyword evidence="1" id="KW-0175">Coiled coil</keyword>
<dbReference type="InterPro" id="IPR041677">
    <property type="entry name" value="DNA2/NAM7_AAA_11"/>
</dbReference>
<evidence type="ECO:0000259" key="4">
    <source>
        <dbReference type="Pfam" id="PF18741"/>
    </source>
</evidence>
<reference evidence="5 6" key="1">
    <citation type="journal article" date="2014" name="Int. J. Syst. Evol. Microbiol.">
        <title>Phaeodactylibacter xiamenensis gen. nov., sp. nov., a member of the family Saprospiraceae isolated from the marine alga Phaeodactylum tricornutum.</title>
        <authorList>
            <person name="Chen Z.Jr."/>
            <person name="Lei X."/>
            <person name="Lai Q."/>
            <person name="Li Y."/>
            <person name="Zhang B."/>
            <person name="Zhang J."/>
            <person name="Zhang H."/>
            <person name="Yang L."/>
            <person name="Zheng W."/>
            <person name="Tian Y."/>
            <person name="Yu Z."/>
            <person name="Xu H.Jr."/>
            <person name="Zheng T."/>
        </authorList>
    </citation>
    <scope>NUCLEOTIDE SEQUENCE [LARGE SCALE GENOMIC DNA]</scope>
    <source>
        <strain evidence="5 6">KD52</strain>
    </source>
</reference>
<evidence type="ECO:0000256" key="1">
    <source>
        <dbReference type="SAM" id="Coils"/>
    </source>
</evidence>
<keyword evidence="6" id="KW-1185">Reference proteome</keyword>
<dbReference type="Pfam" id="PF13086">
    <property type="entry name" value="AAA_11"/>
    <property type="match status" value="1"/>
</dbReference>
<evidence type="ECO:0000259" key="2">
    <source>
        <dbReference type="Pfam" id="PF13086"/>
    </source>
</evidence>
<gene>
    <name evidence="5" type="ORF">IX84_26875</name>
</gene>
<accession>A0A098S0M9</accession>
<dbReference type="Pfam" id="PF13087">
    <property type="entry name" value="AAA_12"/>
    <property type="match status" value="1"/>
</dbReference>
<dbReference type="InterPro" id="IPR047187">
    <property type="entry name" value="SF1_C_Upf1"/>
</dbReference>
<dbReference type="InterPro" id="IPR027417">
    <property type="entry name" value="P-loop_NTPase"/>
</dbReference>
<dbReference type="Proteomes" id="UP000029736">
    <property type="component" value="Unassembled WGS sequence"/>
</dbReference>
<proteinExistence type="predicted"/>
<dbReference type="PANTHER" id="PTHR10887">
    <property type="entry name" value="DNA2/NAM7 HELICASE FAMILY"/>
    <property type="match status" value="1"/>
</dbReference>
<dbReference type="CDD" id="cd18808">
    <property type="entry name" value="SF1_C_Upf1"/>
    <property type="match status" value="1"/>
</dbReference>
<dbReference type="Gene3D" id="2.120.10.90">
    <property type="entry name" value="DNA gyrase/topoisomerase IV, subunit A, C-terminal"/>
    <property type="match status" value="1"/>
</dbReference>
<dbReference type="SUPFAM" id="SSF101904">
    <property type="entry name" value="GyrA/ParC C-terminal domain-like"/>
    <property type="match status" value="1"/>
</dbReference>